<dbReference type="InterPro" id="IPR007742">
    <property type="entry name" value="NosD_dom"/>
</dbReference>
<dbReference type="Gene3D" id="2.160.20.10">
    <property type="entry name" value="Single-stranded right-handed beta-helix, Pectin lyase-like"/>
    <property type="match status" value="2"/>
</dbReference>
<feature type="transmembrane region" description="Helical" evidence="1">
    <location>
        <begin position="570"/>
        <end position="591"/>
    </location>
</feature>
<dbReference type="SMART" id="SM00710">
    <property type="entry name" value="PbH1"/>
    <property type="match status" value="9"/>
</dbReference>
<evidence type="ECO:0000259" key="2">
    <source>
        <dbReference type="Pfam" id="PF05048"/>
    </source>
</evidence>
<evidence type="ECO:0000313" key="4">
    <source>
        <dbReference type="Proteomes" id="UP001549257"/>
    </source>
</evidence>
<evidence type="ECO:0000313" key="3">
    <source>
        <dbReference type="EMBL" id="MET4581615.1"/>
    </source>
</evidence>
<dbReference type="InterPro" id="IPR006626">
    <property type="entry name" value="PbH1"/>
</dbReference>
<dbReference type="Pfam" id="PF05048">
    <property type="entry name" value="NosD"/>
    <property type="match status" value="1"/>
</dbReference>
<sequence length="627" mass="65025">MSRHEFTADGSRRRPVVAGVVLALLVGIVASVAVARFVAASAEADRTPVAAAPTVSTGESYGGDPVREARLVRSEAQRLVYVRTVSASARWNAAVADDPYRVRTGPTFTLVLPARAEPYTVADLERLAPDTFVKQPDGGYLLSEHVLVLTGATLALAPPAGAAPGGAGLSIRLKSDAQSFVSIVTSGGSLRVDGTAQAPVAITSWDGTAAAPDSDTSDGRAYLRVIGGQASFSHVSFSELGFWSGNTGGLSLTGTEAAATFDAFTGNRADATAAVSGAQVLPPGTLVTPAAESEYTFVSAGLDHVTLVGNAFGLFVTSAEGVVIRDSSISRSLVDGLVFHRFVTDSSITRTTSFANAVDGFRLSRSSAGVTLRDVTASDNGRDGLSLDGRPLAAGPSATGTAVEKFGDNRVTGGVFRDNERYGISVSGGRDVVLADNHVVGNQSGIVVNHEADGVAVVGNRLERQAQQSISIRDAVVEADVSENTVSGGDTAIYVRNSEARVADNTVRAVSNHGVTLMGDTRGSAVVDNTIAGFGAIPVYTERATGGVVRANDTLDWRKAASAETVVNAIFQPLTLVWIVLAVLVLASALSPSARRAREIRHPYADRAPLSEFTRGVVSRDSMKEPS</sequence>
<keyword evidence="1" id="KW-0472">Membrane</keyword>
<protein>
    <recommendedName>
        <fullName evidence="2">Periplasmic copper-binding protein NosD beta helix domain-containing protein</fullName>
    </recommendedName>
</protein>
<proteinExistence type="predicted"/>
<comment type="caution">
    <text evidence="3">The sequence shown here is derived from an EMBL/GenBank/DDBJ whole genome shotgun (WGS) entry which is preliminary data.</text>
</comment>
<dbReference type="Proteomes" id="UP001549257">
    <property type="component" value="Unassembled WGS sequence"/>
</dbReference>
<evidence type="ECO:0000256" key="1">
    <source>
        <dbReference type="SAM" id="Phobius"/>
    </source>
</evidence>
<accession>A0ABV2QKP3</accession>
<reference evidence="3 4" key="1">
    <citation type="submission" date="2024-06" db="EMBL/GenBank/DDBJ databases">
        <title>Sorghum-associated microbial communities from plants grown in Nebraska, USA.</title>
        <authorList>
            <person name="Schachtman D."/>
        </authorList>
    </citation>
    <scope>NUCLEOTIDE SEQUENCE [LARGE SCALE GENOMIC DNA]</scope>
    <source>
        <strain evidence="3 4">2857</strain>
    </source>
</reference>
<dbReference type="InterPro" id="IPR011050">
    <property type="entry name" value="Pectin_lyase_fold/virulence"/>
</dbReference>
<dbReference type="EMBL" id="JBEPSJ010000001">
    <property type="protein sequence ID" value="MET4581615.1"/>
    <property type="molecule type" value="Genomic_DNA"/>
</dbReference>
<gene>
    <name evidence="3" type="ORF">ABIE21_001105</name>
</gene>
<keyword evidence="4" id="KW-1185">Reference proteome</keyword>
<organism evidence="3 4">
    <name type="scientific">Conyzicola nivalis</name>
    <dbReference type="NCBI Taxonomy" id="1477021"/>
    <lineage>
        <taxon>Bacteria</taxon>
        <taxon>Bacillati</taxon>
        <taxon>Actinomycetota</taxon>
        <taxon>Actinomycetes</taxon>
        <taxon>Micrococcales</taxon>
        <taxon>Microbacteriaceae</taxon>
        <taxon>Conyzicola</taxon>
    </lineage>
</organism>
<feature type="domain" description="Periplasmic copper-binding protein NosD beta helix" evidence="2">
    <location>
        <begin position="400"/>
        <end position="531"/>
    </location>
</feature>
<dbReference type="InterPro" id="IPR012334">
    <property type="entry name" value="Pectin_lyas_fold"/>
</dbReference>
<dbReference type="SUPFAM" id="SSF51126">
    <property type="entry name" value="Pectin lyase-like"/>
    <property type="match status" value="1"/>
</dbReference>
<keyword evidence="1" id="KW-0812">Transmembrane</keyword>
<dbReference type="RefSeq" id="WP_354023782.1">
    <property type="nucleotide sequence ID" value="NZ_JBEPSJ010000001.1"/>
</dbReference>
<keyword evidence="1" id="KW-1133">Transmembrane helix</keyword>
<name>A0ABV2QKP3_9MICO</name>